<evidence type="ECO:0000313" key="2">
    <source>
        <dbReference type="EMBL" id="TVY80406.1"/>
    </source>
</evidence>
<organism evidence="2 3">
    <name type="scientific">Lachnellula suecica</name>
    <dbReference type="NCBI Taxonomy" id="602035"/>
    <lineage>
        <taxon>Eukaryota</taxon>
        <taxon>Fungi</taxon>
        <taxon>Dikarya</taxon>
        <taxon>Ascomycota</taxon>
        <taxon>Pezizomycotina</taxon>
        <taxon>Leotiomycetes</taxon>
        <taxon>Helotiales</taxon>
        <taxon>Lachnaceae</taxon>
        <taxon>Lachnellula</taxon>
    </lineage>
</organism>
<accession>A0A8T9C4R1</accession>
<comment type="caution">
    <text evidence="2">The sequence shown here is derived from an EMBL/GenBank/DDBJ whole genome shotgun (WGS) entry which is preliminary data.</text>
</comment>
<proteinExistence type="predicted"/>
<protein>
    <recommendedName>
        <fullName evidence="1">N-acetyltransferase domain-containing protein</fullName>
    </recommendedName>
</protein>
<dbReference type="OrthoDB" id="630895at2759"/>
<dbReference type="GO" id="GO:0016747">
    <property type="term" value="F:acyltransferase activity, transferring groups other than amino-acyl groups"/>
    <property type="evidence" value="ECO:0007669"/>
    <property type="project" value="InterPro"/>
</dbReference>
<gene>
    <name evidence="2" type="ORF">LSUE1_G003787</name>
</gene>
<dbReference type="Proteomes" id="UP000469558">
    <property type="component" value="Unassembled WGS sequence"/>
</dbReference>
<dbReference type="SUPFAM" id="SSF55729">
    <property type="entry name" value="Acyl-CoA N-acyltransferases (Nat)"/>
    <property type="match status" value="1"/>
</dbReference>
<dbReference type="EMBL" id="QGMK01000690">
    <property type="protein sequence ID" value="TVY80406.1"/>
    <property type="molecule type" value="Genomic_DNA"/>
</dbReference>
<evidence type="ECO:0000313" key="3">
    <source>
        <dbReference type="Proteomes" id="UP000469558"/>
    </source>
</evidence>
<dbReference type="Pfam" id="PF13302">
    <property type="entry name" value="Acetyltransf_3"/>
    <property type="match status" value="1"/>
</dbReference>
<feature type="non-terminal residue" evidence="2">
    <location>
        <position position="180"/>
    </location>
</feature>
<name>A0A8T9C4R1_9HELO</name>
<keyword evidence="3" id="KW-1185">Reference proteome</keyword>
<dbReference type="Gene3D" id="3.40.630.30">
    <property type="match status" value="1"/>
</dbReference>
<dbReference type="InterPro" id="IPR000182">
    <property type="entry name" value="GNAT_dom"/>
</dbReference>
<reference evidence="2 3" key="1">
    <citation type="submission" date="2018-05" db="EMBL/GenBank/DDBJ databases">
        <title>Genome sequencing and assembly of the regulated plant pathogen Lachnellula willkommii and related sister species for the development of diagnostic species identification markers.</title>
        <authorList>
            <person name="Giroux E."/>
            <person name="Bilodeau G."/>
        </authorList>
    </citation>
    <scope>NUCLEOTIDE SEQUENCE [LARGE SCALE GENOMIC DNA]</scope>
    <source>
        <strain evidence="2 3">CBS 268.59</strain>
    </source>
</reference>
<sequence>MTSFTPFILFSPTKNLILIPTPQAINSAAYRRMYAALHASAEFTSMGFGTSWGTRQWSDQECKEHIQTRDVTRSWEKRGMGDFALGILPLSHLSASQEPETLNILSGSQYTQFVGDEGSDAFLERITWIGYAGIRDATTTSMPVSERDFPHWLEMVEVRYGIHPDYWGKGYARRAAEAVM</sequence>
<feature type="domain" description="N-acetyltransferase" evidence="1">
    <location>
        <begin position="55"/>
        <end position="180"/>
    </location>
</feature>
<dbReference type="AlphaFoldDB" id="A0A8T9C4R1"/>
<evidence type="ECO:0000259" key="1">
    <source>
        <dbReference type="Pfam" id="PF13302"/>
    </source>
</evidence>
<dbReference type="InterPro" id="IPR016181">
    <property type="entry name" value="Acyl_CoA_acyltransferase"/>
</dbReference>